<sequence length="126" mass="14060">MFKPNSVILYVDDVEKSTEFYTDVLQSGPIERFQEFSLFSLGEDVTLGLQSAQGIDPKPQPSFGGFELSLSDVSREEVDQVYSLWKEKGIPIVLEPTDLDFGYTFVATDPDGHRLRVCATDTTNVS</sequence>
<dbReference type="RefSeq" id="WP_054785141.1">
    <property type="nucleotide sequence ID" value="NZ_FPBD01000003.1"/>
</dbReference>
<dbReference type="SUPFAM" id="SSF54593">
    <property type="entry name" value="Glyoxalase/Bleomycin resistance protein/Dihydroxybiphenyl dioxygenase"/>
    <property type="match status" value="1"/>
</dbReference>
<dbReference type="PIRSF" id="PIRSF039020">
    <property type="entry name" value="EhpR"/>
    <property type="match status" value="1"/>
</dbReference>
<keyword evidence="2" id="KW-0223">Dioxygenase</keyword>
<protein>
    <submittedName>
        <fullName evidence="2">Catechol 2,3-dioxygenase</fullName>
    </submittedName>
</protein>
<reference evidence="3" key="1">
    <citation type="submission" date="2016-10" db="EMBL/GenBank/DDBJ databases">
        <authorList>
            <person name="Varghese N."/>
            <person name="Submissions S."/>
        </authorList>
    </citation>
    <scope>NUCLEOTIDE SEQUENCE [LARGE SCALE GENOMIC DNA]</scope>
    <source>
        <strain evidence="3">DSM 17465</strain>
    </source>
</reference>
<dbReference type="InterPro" id="IPR029068">
    <property type="entry name" value="Glyas_Bleomycin-R_OHBP_Dase"/>
</dbReference>
<dbReference type="InterPro" id="IPR026275">
    <property type="entry name" value="Glyoxalase/dOase/EhpR"/>
</dbReference>
<evidence type="ECO:0000259" key="1">
    <source>
        <dbReference type="PROSITE" id="PS51819"/>
    </source>
</evidence>
<dbReference type="InterPro" id="IPR004360">
    <property type="entry name" value="Glyas_Fos-R_dOase_dom"/>
</dbReference>
<dbReference type="Gene3D" id="3.30.720.110">
    <property type="match status" value="1"/>
</dbReference>
<dbReference type="InterPro" id="IPR037523">
    <property type="entry name" value="VOC_core"/>
</dbReference>
<gene>
    <name evidence="2" type="ORF">SAMN05444141_103253</name>
</gene>
<dbReference type="PANTHER" id="PTHR36503:SF1">
    <property type="entry name" value="BLR2520 PROTEIN"/>
    <property type="match status" value="1"/>
</dbReference>
<keyword evidence="2" id="KW-0560">Oxidoreductase</keyword>
<dbReference type="PROSITE" id="PS51819">
    <property type="entry name" value="VOC"/>
    <property type="match status" value="1"/>
</dbReference>
<dbReference type="EMBL" id="FPBD01000003">
    <property type="protein sequence ID" value="SFT76785.1"/>
    <property type="molecule type" value="Genomic_DNA"/>
</dbReference>
<evidence type="ECO:0000313" key="3">
    <source>
        <dbReference type="Proteomes" id="UP000183371"/>
    </source>
</evidence>
<dbReference type="Pfam" id="PF00903">
    <property type="entry name" value="Glyoxalase"/>
    <property type="match status" value="1"/>
</dbReference>
<accession>A0A1I7APG8</accession>
<dbReference type="Gene3D" id="3.30.720.120">
    <property type="match status" value="1"/>
</dbReference>
<organism evidence="2 3">
    <name type="scientific">Pseudovibrio denitrificans</name>
    <dbReference type="NCBI Taxonomy" id="258256"/>
    <lineage>
        <taxon>Bacteria</taxon>
        <taxon>Pseudomonadati</taxon>
        <taxon>Pseudomonadota</taxon>
        <taxon>Alphaproteobacteria</taxon>
        <taxon>Hyphomicrobiales</taxon>
        <taxon>Stappiaceae</taxon>
        <taxon>Pseudovibrio</taxon>
    </lineage>
</organism>
<dbReference type="GO" id="GO:0051213">
    <property type="term" value="F:dioxygenase activity"/>
    <property type="evidence" value="ECO:0007669"/>
    <property type="project" value="UniProtKB-KW"/>
</dbReference>
<name>A0A1I7APG8_9HYPH</name>
<dbReference type="AlphaFoldDB" id="A0A1I7APG8"/>
<proteinExistence type="predicted"/>
<dbReference type="PANTHER" id="PTHR36503">
    <property type="entry name" value="BLR2520 PROTEIN"/>
    <property type="match status" value="1"/>
</dbReference>
<evidence type="ECO:0000313" key="2">
    <source>
        <dbReference type="EMBL" id="SFT76785.1"/>
    </source>
</evidence>
<dbReference type="Proteomes" id="UP000183371">
    <property type="component" value="Unassembled WGS sequence"/>
</dbReference>
<dbReference type="CDD" id="cd07261">
    <property type="entry name" value="EhpR_like"/>
    <property type="match status" value="1"/>
</dbReference>
<feature type="domain" description="VOC" evidence="1">
    <location>
        <begin position="3"/>
        <end position="120"/>
    </location>
</feature>
<keyword evidence="3" id="KW-1185">Reference proteome</keyword>